<dbReference type="PANTHER" id="PTHR34216">
    <property type="match status" value="1"/>
</dbReference>
<dbReference type="EMBL" id="JABBMT010000008">
    <property type="protein sequence ID" value="NMM40708.1"/>
    <property type="molecule type" value="Genomic_DNA"/>
</dbReference>
<dbReference type="InterPro" id="IPR051398">
    <property type="entry name" value="Polysacch_Deacetylase"/>
</dbReference>
<dbReference type="InterPro" id="IPR002509">
    <property type="entry name" value="NODB_dom"/>
</dbReference>
<dbReference type="PANTHER" id="PTHR34216:SF3">
    <property type="entry name" value="POLY-BETA-1,6-N-ACETYL-D-GLUCOSAMINE N-DEACETYLASE"/>
    <property type="match status" value="1"/>
</dbReference>
<dbReference type="AlphaFoldDB" id="A0A7Y0DSB4"/>
<dbReference type="GO" id="GO:0016810">
    <property type="term" value="F:hydrolase activity, acting on carbon-nitrogen (but not peptide) bonds"/>
    <property type="evidence" value="ECO:0007669"/>
    <property type="project" value="InterPro"/>
</dbReference>
<dbReference type="RefSeq" id="WP_169019756.1">
    <property type="nucleotide sequence ID" value="NZ_JABBMT010000008.1"/>
</dbReference>
<protein>
    <submittedName>
        <fullName evidence="5">Polysaccharide deacetylase family protein</fullName>
    </submittedName>
</protein>
<evidence type="ECO:0000256" key="3">
    <source>
        <dbReference type="SAM" id="SignalP"/>
    </source>
</evidence>
<feature type="signal peptide" evidence="3">
    <location>
        <begin position="1"/>
        <end position="23"/>
    </location>
</feature>
<keyword evidence="6" id="KW-1185">Reference proteome</keyword>
<comment type="subcellular location">
    <subcellularLocation>
        <location evidence="1">Secreted</location>
    </subcellularLocation>
</comment>
<dbReference type="InterPro" id="IPR011330">
    <property type="entry name" value="Glyco_hydro/deAcase_b/a-brl"/>
</dbReference>
<evidence type="ECO:0000313" key="6">
    <source>
        <dbReference type="Proteomes" id="UP000570493"/>
    </source>
</evidence>
<feature type="domain" description="NodB homology" evidence="4">
    <location>
        <begin position="80"/>
        <end position="345"/>
    </location>
</feature>
<comment type="caution">
    <text evidence="5">The sequence shown here is derived from an EMBL/GenBank/DDBJ whole genome shotgun (WGS) entry which is preliminary data.</text>
</comment>
<reference evidence="5" key="1">
    <citation type="submission" date="2020-04" db="EMBL/GenBank/DDBJ databases">
        <title>Genome Sequencing for Pseudoaltermonas arctica.</title>
        <authorList>
            <person name="Elkins N.S."/>
        </authorList>
    </citation>
    <scope>NUCLEOTIDE SEQUENCE [LARGE SCALE GENOMIC DNA]</scope>
    <source>
        <strain evidence="5">NEC-BIFX-2020_0012</strain>
    </source>
</reference>
<evidence type="ECO:0000313" key="5">
    <source>
        <dbReference type="EMBL" id="NMM40708.1"/>
    </source>
</evidence>
<dbReference type="CDD" id="cd10973">
    <property type="entry name" value="CE4_DAC_u4_5s"/>
    <property type="match status" value="1"/>
</dbReference>
<evidence type="ECO:0000256" key="2">
    <source>
        <dbReference type="ARBA" id="ARBA00022729"/>
    </source>
</evidence>
<proteinExistence type="predicted"/>
<gene>
    <name evidence="5" type="ORF">HHO47_07630</name>
</gene>
<feature type="chain" id="PRO_5031088892" evidence="3">
    <location>
        <begin position="24"/>
        <end position="345"/>
    </location>
</feature>
<evidence type="ECO:0000259" key="4">
    <source>
        <dbReference type="PROSITE" id="PS51677"/>
    </source>
</evidence>
<dbReference type="GO" id="GO:0005975">
    <property type="term" value="P:carbohydrate metabolic process"/>
    <property type="evidence" value="ECO:0007669"/>
    <property type="project" value="InterPro"/>
</dbReference>
<dbReference type="PROSITE" id="PS51677">
    <property type="entry name" value="NODB"/>
    <property type="match status" value="1"/>
</dbReference>
<evidence type="ECO:0000256" key="1">
    <source>
        <dbReference type="ARBA" id="ARBA00004613"/>
    </source>
</evidence>
<dbReference type="SUPFAM" id="SSF88713">
    <property type="entry name" value="Glycoside hydrolase/deacetylase"/>
    <property type="match status" value="1"/>
</dbReference>
<organism evidence="5 6">
    <name type="scientific">Pseudoalteromonas arctica</name>
    <dbReference type="NCBI Taxonomy" id="394751"/>
    <lineage>
        <taxon>Bacteria</taxon>
        <taxon>Pseudomonadati</taxon>
        <taxon>Pseudomonadota</taxon>
        <taxon>Gammaproteobacteria</taxon>
        <taxon>Alteromonadales</taxon>
        <taxon>Pseudoalteromonadaceae</taxon>
        <taxon>Pseudoalteromonas</taxon>
    </lineage>
</organism>
<dbReference type="Pfam" id="PF01522">
    <property type="entry name" value="Polysacc_deac_1"/>
    <property type="match status" value="1"/>
</dbReference>
<dbReference type="GO" id="GO:0005576">
    <property type="term" value="C:extracellular region"/>
    <property type="evidence" value="ECO:0007669"/>
    <property type="project" value="UniProtKB-SubCell"/>
</dbReference>
<sequence length="345" mass="39059">MTINKFFHSLLSILFYLSLPAHSAVILQYHHVSETLPAVTSVSAETFAEHLNYLKQHDFNVVPLNELLSALQQGQSLPDKTVAITFDDGYNNNYEQAAPILEKFAYPYTIFVNPKLIDEGKGYVMGWDKLRELAKKGALISNHSAQHNYLHRKLADETTQQWQARIKQDILSSQQRIKEEVGHDYKYLAYPYGEFNNQLQSLVKELGFIGIGQHSGAINKNSDFSRLPRFPASGFYSKLDTLVTKLNSRAFSIQELTYIDSVTCQNPPQISIKFNMGDFHKSQLACYVSGIGQAKLKWSAADTVVINSPKPLALGRSRFNCTAPSIKHKNSYYWFSQPWVISPSL</sequence>
<dbReference type="Proteomes" id="UP000570493">
    <property type="component" value="Unassembled WGS sequence"/>
</dbReference>
<keyword evidence="2 3" id="KW-0732">Signal</keyword>
<name>A0A7Y0DSB4_9GAMM</name>
<accession>A0A7Y0DSB4</accession>
<dbReference type="Gene3D" id="3.20.20.370">
    <property type="entry name" value="Glycoside hydrolase/deacetylase"/>
    <property type="match status" value="1"/>
</dbReference>